<keyword evidence="2" id="KW-1185">Reference proteome</keyword>
<comment type="caution">
    <text evidence="1">The sequence shown here is derived from an EMBL/GenBank/DDBJ whole genome shotgun (WGS) entry which is preliminary data.</text>
</comment>
<dbReference type="Proteomes" id="UP000527355">
    <property type="component" value="Unassembled WGS sequence"/>
</dbReference>
<dbReference type="EMBL" id="JABWUV010000013">
    <property type="protein sequence ID" value="KAF6310735.1"/>
    <property type="molecule type" value="Genomic_DNA"/>
</dbReference>
<organism evidence="1 2">
    <name type="scientific">Myotis myotis</name>
    <name type="common">Greater mouse-eared bat</name>
    <name type="synonym">Vespertilio myotis</name>
    <dbReference type="NCBI Taxonomy" id="51298"/>
    <lineage>
        <taxon>Eukaryota</taxon>
        <taxon>Metazoa</taxon>
        <taxon>Chordata</taxon>
        <taxon>Craniata</taxon>
        <taxon>Vertebrata</taxon>
        <taxon>Euteleostomi</taxon>
        <taxon>Mammalia</taxon>
        <taxon>Eutheria</taxon>
        <taxon>Laurasiatheria</taxon>
        <taxon>Chiroptera</taxon>
        <taxon>Yangochiroptera</taxon>
        <taxon>Vespertilionidae</taxon>
        <taxon>Myotis</taxon>
    </lineage>
</organism>
<protein>
    <submittedName>
        <fullName evidence="1">Uncharacterized protein</fullName>
    </submittedName>
</protein>
<dbReference type="AlphaFoldDB" id="A0A7J7UCZ0"/>
<evidence type="ECO:0000313" key="2">
    <source>
        <dbReference type="Proteomes" id="UP000527355"/>
    </source>
</evidence>
<name>A0A7J7UCZ0_MYOMY</name>
<evidence type="ECO:0000313" key="1">
    <source>
        <dbReference type="EMBL" id="KAF6310735.1"/>
    </source>
</evidence>
<sequence length="136" mass="14213">MQAYSGCPQTIGLVCKQSVSCGCGTEISLGVGVGGSRGGESWSLFPEAAHVPSHTFHELLGPLSSPCLCPHILEHQSLESFSHLEPTLPPATAFQPPLLPSFSAFKGSSAYTQIIPDNPPSSSLVINNLDSILSPL</sequence>
<proteinExistence type="predicted"/>
<gene>
    <name evidence="1" type="ORF">mMyoMyo1_008783</name>
</gene>
<accession>A0A7J7UCZ0</accession>
<reference evidence="1 2" key="1">
    <citation type="journal article" date="2020" name="Nature">
        <title>Six reference-quality genomes reveal evolution of bat adaptations.</title>
        <authorList>
            <person name="Jebb D."/>
            <person name="Huang Z."/>
            <person name="Pippel M."/>
            <person name="Hughes G.M."/>
            <person name="Lavrichenko K."/>
            <person name="Devanna P."/>
            <person name="Winkler S."/>
            <person name="Jermiin L.S."/>
            <person name="Skirmuntt E.C."/>
            <person name="Katzourakis A."/>
            <person name="Burkitt-Gray L."/>
            <person name="Ray D.A."/>
            <person name="Sullivan K.A.M."/>
            <person name="Roscito J.G."/>
            <person name="Kirilenko B.M."/>
            <person name="Davalos L.M."/>
            <person name="Corthals A.P."/>
            <person name="Power M.L."/>
            <person name="Jones G."/>
            <person name="Ransome R.D."/>
            <person name="Dechmann D.K.N."/>
            <person name="Locatelli A.G."/>
            <person name="Puechmaille S.J."/>
            <person name="Fedrigo O."/>
            <person name="Jarvis E.D."/>
            <person name="Hiller M."/>
            <person name="Vernes S.C."/>
            <person name="Myers E.W."/>
            <person name="Teeling E.C."/>
        </authorList>
    </citation>
    <scope>NUCLEOTIDE SEQUENCE [LARGE SCALE GENOMIC DNA]</scope>
    <source>
        <strain evidence="1">MMyoMyo1</strain>
        <tissue evidence="1">Flight muscle</tissue>
    </source>
</reference>